<organism evidence="1 2">
    <name type="scientific">Trichoderma gamsii</name>
    <dbReference type="NCBI Taxonomy" id="398673"/>
    <lineage>
        <taxon>Eukaryota</taxon>
        <taxon>Fungi</taxon>
        <taxon>Dikarya</taxon>
        <taxon>Ascomycota</taxon>
        <taxon>Pezizomycotina</taxon>
        <taxon>Sordariomycetes</taxon>
        <taxon>Hypocreomycetidae</taxon>
        <taxon>Hypocreales</taxon>
        <taxon>Hypocreaceae</taxon>
        <taxon>Trichoderma</taxon>
    </lineage>
</organism>
<gene>
    <name evidence="1" type="ORF">TGAM01_v208645</name>
</gene>
<dbReference type="EMBL" id="JPDN02000037">
    <property type="protein sequence ID" value="PON22561.1"/>
    <property type="molecule type" value="Genomic_DNA"/>
</dbReference>
<dbReference type="RefSeq" id="XP_024404890.1">
    <property type="nucleotide sequence ID" value="XM_024550381.1"/>
</dbReference>
<evidence type="ECO:0000313" key="1">
    <source>
        <dbReference type="EMBL" id="PON22561.1"/>
    </source>
</evidence>
<sequence>HRCNHRTWADRHDNRRSKDIFTRQDAVYITLKRITPAEPVFQNPGSTPCASLIGQEASNSKRSIQIRIKQLSRRDWPGLLLA</sequence>
<comment type="caution">
    <text evidence="1">The sequence shown here is derived from an EMBL/GenBank/DDBJ whole genome shotgun (WGS) entry which is preliminary data.</text>
</comment>
<feature type="non-terminal residue" evidence="1">
    <location>
        <position position="1"/>
    </location>
</feature>
<evidence type="ECO:0000313" key="2">
    <source>
        <dbReference type="Proteomes" id="UP000054821"/>
    </source>
</evidence>
<keyword evidence="2" id="KW-1185">Reference proteome</keyword>
<reference evidence="1 2" key="1">
    <citation type="journal article" date="2016" name="Genome Announc.">
        <title>Draft Whole-Genome Sequence of Trichoderma gamsii T6085, a Promising Biocontrol Agent of Fusarium Head Blight on Wheat.</title>
        <authorList>
            <person name="Baroncelli R."/>
            <person name="Zapparata A."/>
            <person name="Piaggeschi G."/>
            <person name="Sarrocco S."/>
            <person name="Vannacci G."/>
        </authorList>
    </citation>
    <scope>NUCLEOTIDE SEQUENCE [LARGE SCALE GENOMIC DNA]</scope>
    <source>
        <strain evidence="1 2">T6085</strain>
    </source>
</reference>
<dbReference type="GeneID" id="36347793"/>
<proteinExistence type="predicted"/>
<name>A0A2P4ZE75_9HYPO</name>
<protein>
    <submittedName>
        <fullName evidence="1">Uncharacterized protein</fullName>
    </submittedName>
</protein>
<dbReference type="Proteomes" id="UP000054821">
    <property type="component" value="Unassembled WGS sequence"/>
</dbReference>
<dbReference type="AlphaFoldDB" id="A0A2P4ZE75"/>
<accession>A0A2P4ZE75</accession>